<name>A0A0S4IVX4_BODSA</name>
<dbReference type="Proteomes" id="UP000051952">
    <property type="component" value="Unassembled WGS sequence"/>
</dbReference>
<reference evidence="4" key="1">
    <citation type="submission" date="2015-09" db="EMBL/GenBank/DDBJ databases">
        <authorList>
            <consortium name="Pathogen Informatics"/>
        </authorList>
    </citation>
    <scope>NUCLEOTIDE SEQUENCE [LARGE SCALE GENOMIC DNA]</scope>
    <source>
        <strain evidence="4">Lake Konstanz</strain>
    </source>
</reference>
<evidence type="ECO:0000256" key="1">
    <source>
        <dbReference type="PROSITE-ProRule" id="PRU00023"/>
    </source>
</evidence>
<proteinExistence type="predicted"/>
<evidence type="ECO:0000313" key="4">
    <source>
        <dbReference type="Proteomes" id="UP000051952"/>
    </source>
</evidence>
<sequence length="168" mass="18310">MSRVFDPTQQCHSTRPENTKVRDPETGVTRCIKDIFQAAIEGDVQCIEANLELGVDINKMGQPNQIWGSRFEKSGLFYATPLHYACSYNRELAVRFLLQRGARTDIRSASGLTCKEYARRRQYTSVLLLLDRGTGGGTGAAAGGATAEDGAALYEETETEAAALRGGD</sequence>
<dbReference type="InterPro" id="IPR002110">
    <property type="entry name" value="Ankyrin_rpt"/>
</dbReference>
<keyword evidence="4" id="KW-1185">Reference proteome</keyword>
<feature type="region of interest" description="Disordered" evidence="2">
    <location>
        <begin position="1"/>
        <end position="24"/>
    </location>
</feature>
<dbReference type="VEuPathDB" id="TriTrypDB:BSAL_76055"/>
<dbReference type="InterPro" id="IPR036770">
    <property type="entry name" value="Ankyrin_rpt-contain_sf"/>
</dbReference>
<evidence type="ECO:0000313" key="3">
    <source>
        <dbReference type="EMBL" id="CUG22741.1"/>
    </source>
</evidence>
<dbReference type="PROSITE" id="PS50088">
    <property type="entry name" value="ANK_REPEAT"/>
    <property type="match status" value="1"/>
</dbReference>
<protein>
    <submittedName>
        <fullName evidence="3">Uncharacterized protein</fullName>
    </submittedName>
</protein>
<dbReference type="Pfam" id="PF12796">
    <property type="entry name" value="Ank_2"/>
    <property type="match status" value="1"/>
</dbReference>
<feature type="repeat" description="ANK" evidence="1">
    <location>
        <begin position="80"/>
        <end position="109"/>
    </location>
</feature>
<feature type="compositionally biased region" description="Basic and acidic residues" evidence="2">
    <location>
        <begin position="14"/>
        <end position="24"/>
    </location>
</feature>
<dbReference type="AlphaFoldDB" id="A0A0S4IVX4"/>
<dbReference type="OrthoDB" id="341259at2759"/>
<accession>A0A0S4IVX4</accession>
<dbReference type="SUPFAM" id="SSF48403">
    <property type="entry name" value="Ankyrin repeat"/>
    <property type="match status" value="1"/>
</dbReference>
<dbReference type="EMBL" id="CYKH01000708">
    <property type="protein sequence ID" value="CUG22741.1"/>
    <property type="molecule type" value="Genomic_DNA"/>
</dbReference>
<evidence type="ECO:0000256" key="2">
    <source>
        <dbReference type="SAM" id="MobiDB-lite"/>
    </source>
</evidence>
<dbReference type="Gene3D" id="1.25.40.20">
    <property type="entry name" value="Ankyrin repeat-containing domain"/>
    <property type="match status" value="1"/>
</dbReference>
<dbReference type="SMART" id="SM00248">
    <property type="entry name" value="ANK"/>
    <property type="match status" value="2"/>
</dbReference>
<dbReference type="PROSITE" id="PS50297">
    <property type="entry name" value="ANK_REP_REGION"/>
    <property type="match status" value="1"/>
</dbReference>
<keyword evidence="1" id="KW-0040">ANK repeat</keyword>
<organism evidence="3 4">
    <name type="scientific">Bodo saltans</name>
    <name type="common">Flagellated protozoan</name>
    <dbReference type="NCBI Taxonomy" id="75058"/>
    <lineage>
        <taxon>Eukaryota</taxon>
        <taxon>Discoba</taxon>
        <taxon>Euglenozoa</taxon>
        <taxon>Kinetoplastea</taxon>
        <taxon>Metakinetoplastina</taxon>
        <taxon>Eubodonida</taxon>
        <taxon>Bodonidae</taxon>
        <taxon>Bodo</taxon>
    </lineage>
</organism>
<gene>
    <name evidence="3" type="ORF">BSAL_76055</name>
</gene>